<dbReference type="PANTHER" id="PTHR24074">
    <property type="entry name" value="CO-CHAPERONE PROTEIN DJLA"/>
    <property type="match status" value="1"/>
</dbReference>
<dbReference type="SUPFAM" id="SSF46565">
    <property type="entry name" value="Chaperone J-domain"/>
    <property type="match status" value="1"/>
</dbReference>
<dbReference type="CDD" id="cd06257">
    <property type="entry name" value="DnaJ"/>
    <property type="match status" value="1"/>
</dbReference>
<keyword evidence="4" id="KW-0346">Stress response</keyword>
<feature type="region of interest" description="Disordered" evidence="1">
    <location>
        <begin position="175"/>
        <end position="207"/>
    </location>
</feature>
<evidence type="ECO:0000259" key="3">
    <source>
        <dbReference type="PROSITE" id="PS50076"/>
    </source>
</evidence>
<feature type="transmembrane region" description="Helical" evidence="2">
    <location>
        <begin position="147"/>
        <end position="165"/>
    </location>
</feature>
<evidence type="ECO:0000256" key="2">
    <source>
        <dbReference type="SAM" id="Phobius"/>
    </source>
</evidence>
<evidence type="ECO:0000256" key="1">
    <source>
        <dbReference type="SAM" id="MobiDB-lite"/>
    </source>
</evidence>
<dbReference type="EMBL" id="CP001337">
    <property type="protein sequence ID" value="ACL23165.1"/>
    <property type="molecule type" value="Genomic_DNA"/>
</dbReference>
<dbReference type="RefSeq" id="WP_012615531.1">
    <property type="nucleotide sequence ID" value="NC_011831.1"/>
</dbReference>
<dbReference type="OrthoDB" id="9779889at2"/>
<dbReference type="Gene3D" id="2.60.120.560">
    <property type="entry name" value="Exo-inulinase, domain 1"/>
    <property type="match status" value="1"/>
</dbReference>
<reference evidence="4" key="1">
    <citation type="submission" date="2008-12" db="EMBL/GenBank/DDBJ databases">
        <title>Complete sequence of Chloroflexus aggregans DSM 9485.</title>
        <authorList>
            <consortium name="US DOE Joint Genome Institute"/>
            <person name="Lucas S."/>
            <person name="Copeland A."/>
            <person name="Lapidus A."/>
            <person name="Glavina del Rio T."/>
            <person name="Dalin E."/>
            <person name="Tice H."/>
            <person name="Pitluck S."/>
            <person name="Foster B."/>
            <person name="Larimer F."/>
            <person name="Land M."/>
            <person name="Hauser L."/>
            <person name="Kyrpides N."/>
            <person name="Mikhailova N."/>
            <person name="Bryant D."/>
            <person name="Richardson P."/>
        </authorList>
    </citation>
    <scope>NUCLEOTIDE SEQUENCE</scope>
    <source>
        <strain evidence="4">DSM 9485</strain>
    </source>
</reference>
<dbReference type="Pfam" id="PF00226">
    <property type="entry name" value="DnaJ"/>
    <property type="match status" value="1"/>
</dbReference>
<dbReference type="STRING" id="326427.Cagg_0217"/>
<proteinExistence type="predicted"/>
<keyword evidence="2" id="KW-0812">Transmembrane</keyword>
<keyword evidence="5" id="KW-1185">Reference proteome</keyword>
<protein>
    <submittedName>
        <fullName evidence="4">Heat shock protein DnaJ domain protein</fullName>
    </submittedName>
</protein>
<evidence type="ECO:0000313" key="4">
    <source>
        <dbReference type="EMBL" id="ACL23165.1"/>
    </source>
</evidence>
<dbReference type="KEGG" id="cag:Cagg_0217"/>
<organism evidence="4 5">
    <name type="scientific">Chloroflexus aggregans (strain MD-66 / DSM 9485)</name>
    <dbReference type="NCBI Taxonomy" id="326427"/>
    <lineage>
        <taxon>Bacteria</taxon>
        <taxon>Bacillati</taxon>
        <taxon>Chloroflexota</taxon>
        <taxon>Chloroflexia</taxon>
        <taxon>Chloroflexales</taxon>
        <taxon>Chloroflexineae</taxon>
        <taxon>Chloroflexaceae</taxon>
        <taxon>Chloroflexus</taxon>
    </lineage>
</organism>
<accession>B8GCW5</accession>
<evidence type="ECO:0000313" key="5">
    <source>
        <dbReference type="Proteomes" id="UP000002508"/>
    </source>
</evidence>
<dbReference type="Proteomes" id="UP000002508">
    <property type="component" value="Chromosome"/>
</dbReference>
<dbReference type="InterPro" id="IPR036869">
    <property type="entry name" value="J_dom_sf"/>
</dbReference>
<dbReference type="PRINTS" id="PR00625">
    <property type="entry name" value="JDOMAIN"/>
</dbReference>
<keyword evidence="2" id="KW-1133">Transmembrane helix</keyword>
<feature type="compositionally biased region" description="Low complexity" evidence="1">
    <location>
        <begin position="180"/>
        <end position="207"/>
    </location>
</feature>
<sequence>MNDDFDQLDDYAILGIRPGASPNEIKQAYLQQISRYHPDRFAGASPAEQEYAARRARRINQAYQNLRKRRPSAVPSASVQRDYQAELYDQAQKHLAAGRRLQALATLRELQQINPWYRDCATLIAELEAEYQPVATTGRRPVSRRTILTVAVGSLTFAFLGWYGWRQFQGTQTASGSVGATIPTPTTAAPAPTTAPSPTSTLSPTATRTPVPTAIPTLTPTAAVSPSPSPLPNPTITGGPIVYQADFGPNSGWPTANGNGWSVGARDGSYIIQTNVGLGDIWAFRTAPIGPDMIIEVTVDVRGDWAGLVLRFNDPQRYIRFLVNPANDTFRCDERNGDQRTLFAEGSVSLGERTRLVARLEDETVELWINDQRVSEINSATPAPDTRYGFVALAERTPTTAIFRDLVIRALR</sequence>
<dbReference type="PROSITE" id="PS50076">
    <property type="entry name" value="DNAJ_2"/>
    <property type="match status" value="1"/>
</dbReference>
<dbReference type="eggNOG" id="COG2214">
    <property type="taxonomic scope" value="Bacteria"/>
</dbReference>
<gene>
    <name evidence="4" type="ordered locus">Cagg_0217</name>
</gene>
<dbReference type="AlphaFoldDB" id="B8GCW5"/>
<dbReference type="Gene3D" id="1.10.287.110">
    <property type="entry name" value="DnaJ domain"/>
    <property type="match status" value="1"/>
</dbReference>
<dbReference type="HOGENOM" id="CLU_666819_0_0_0"/>
<feature type="domain" description="J" evidence="3">
    <location>
        <begin position="9"/>
        <end position="92"/>
    </location>
</feature>
<name>B8GCW5_CHLAD</name>
<dbReference type="InterPro" id="IPR050817">
    <property type="entry name" value="DjlA_DnaK_co-chaperone"/>
</dbReference>
<keyword evidence="2" id="KW-0472">Membrane</keyword>
<dbReference type="SMART" id="SM00271">
    <property type="entry name" value="DnaJ"/>
    <property type="match status" value="1"/>
</dbReference>
<dbReference type="FunFam" id="1.10.287.110:FF:000224">
    <property type="entry name" value="TPR-repeat-containing chaperone protein DNAJ, putative"/>
    <property type="match status" value="1"/>
</dbReference>
<dbReference type="InterPro" id="IPR001623">
    <property type="entry name" value="DnaJ_domain"/>
</dbReference>